<organism evidence="5 6">
    <name type="scientific">Cladorrhinum samala</name>
    <dbReference type="NCBI Taxonomy" id="585594"/>
    <lineage>
        <taxon>Eukaryota</taxon>
        <taxon>Fungi</taxon>
        <taxon>Dikarya</taxon>
        <taxon>Ascomycota</taxon>
        <taxon>Pezizomycotina</taxon>
        <taxon>Sordariomycetes</taxon>
        <taxon>Sordariomycetidae</taxon>
        <taxon>Sordariales</taxon>
        <taxon>Podosporaceae</taxon>
        <taxon>Cladorrhinum</taxon>
    </lineage>
</organism>
<dbReference type="Pfam" id="PF01565">
    <property type="entry name" value="FAD_binding_4"/>
    <property type="match status" value="1"/>
</dbReference>
<proteinExistence type="inferred from homology"/>
<dbReference type="InterPro" id="IPR016166">
    <property type="entry name" value="FAD-bd_PCMH"/>
</dbReference>
<gene>
    <name evidence="5" type="ORF">QBC42DRAFT_335874</name>
</gene>
<protein>
    <recommendedName>
        <fullName evidence="4">FAD-binding PCMH-type domain-containing protein</fullName>
    </recommendedName>
</protein>
<accession>A0AAV9HZH1</accession>
<feature type="chain" id="PRO_5043631197" description="FAD-binding PCMH-type domain-containing protein" evidence="3">
    <location>
        <begin position="32"/>
        <end position="670"/>
    </location>
</feature>
<comment type="similarity">
    <text evidence="1">Belongs to the oxygen-dependent FAD-linked oxidoreductase family.</text>
</comment>
<dbReference type="Gene3D" id="3.40.462.20">
    <property type="match status" value="1"/>
</dbReference>
<feature type="signal peptide" evidence="3">
    <location>
        <begin position="1"/>
        <end position="31"/>
    </location>
</feature>
<feature type="domain" description="FAD-binding PCMH-type" evidence="4">
    <location>
        <begin position="162"/>
        <end position="348"/>
    </location>
</feature>
<sequence length="670" mass="72577">MRPSSEFFNIRNNNILRLLPLFLALPLPSESSSTPFPFEINVLSPQSPQVLSFPSVQFPRSRNPSESKCRAWPNTPSWPSDADWAQLNATLDGALLRPLPAAAACYPGNPQQNSTQCNFLTSGQAGQTHYWLDNPVETLTTWPAGSGCLLSSNVTAGRNCERGGWPEYVVNVSSVKHIQAAVNFARNKGVRLVVKNTGHDFGGRSMGAGSLSIWTHNLKDIEFLPNYTVRKGNNKYEGPAVKVGAGVENWEMFNHMARNNITVAAAGGPTVGLVGGWVATGGHGSLTSKYGLGSDQVLEVSVVTADGKFLTVGPDTPEPDSDLWWALRGGGGSTFGIITSVIFKAYPPITTISVSLNFGLTGFPTNNTNNTYPLPFPRRVPGTQAPPNSNFITSPQAFWEGVALSYRYCTRIQAAGGYCFSYIHPLGNSSFAFTSAQSMPNISAASAASLLSPLYAQLNSLGVPVALPNLTESSATLYAGNGRRTGSASPANTRYRSRLYPRRNWEDDALYNKTFAAVRAGVEEGGLTFHGIAYTPTEQIAGWPGANSAVNPAWRDAVLHGAMMEEVPAGITAEEARRRDEHAHKYADAIKELTLGAGSYMNEGDPTEGDWQWSFYGHHYRRLLGIKRRRDPWGVFWARTTVGSEGWEVVTEDGYPAGQNGRLCRVEATD</sequence>
<dbReference type="Pfam" id="PF08031">
    <property type="entry name" value="BBE"/>
    <property type="match status" value="1"/>
</dbReference>
<dbReference type="GO" id="GO:0016491">
    <property type="term" value="F:oxidoreductase activity"/>
    <property type="evidence" value="ECO:0007669"/>
    <property type="project" value="UniProtKB-KW"/>
</dbReference>
<dbReference type="SUPFAM" id="SSF56176">
    <property type="entry name" value="FAD-binding/transporter-associated domain-like"/>
    <property type="match status" value="1"/>
</dbReference>
<dbReference type="InterPro" id="IPR036318">
    <property type="entry name" value="FAD-bd_PCMH-like_sf"/>
</dbReference>
<dbReference type="AlphaFoldDB" id="A0AAV9HZH1"/>
<evidence type="ECO:0000313" key="6">
    <source>
        <dbReference type="Proteomes" id="UP001321749"/>
    </source>
</evidence>
<dbReference type="InterPro" id="IPR006094">
    <property type="entry name" value="Oxid_FAD_bind_N"/>
</dbReference>
<comment type="caution">
    <text evidence="5">The sequence shown here is derived from an EMBL/GenBank/DDBJ whole genome shotgun (WGS) entry which is preliminary data.</text>
</comment>
<dbReference type="GO" id="GO:0071949">
    <property type="term" value="F:FAD binding"/>
    <property type="evidence" value="ECO:0007669"/>
    <property type="project" value="InterPro"/>
</dbReference>
<dbReference type="EMBL" id="MU864934">
    <property type="protein sequence ID" value="KAK4466106.1"/>
    <property type="molecule type" value="Genomic_DNA"/>
</dbReference>
<dbReference type="PANTHER" id="PTHR13878:SF91">
    <property type="entry name" value="FAD BINDING DOMAIN PROTEIN (AFU_ORTHOLOGUE AFUA_6G12070)-RELATED"/>
    <property type="match status" value="1"/>
</dbReference>
<dbReference type="PANTHER" id="PTHR13878">
    <property type="entry name" value="GULONOLACTONE OXIDASE"/>
    <property type="match status" value="1"/>
</dbReference>
<name>A0AAV9HZH1_9PEZI</name>
<evidence type="ECO:0000256" key="2">
    <source>
        <dbReference type="ARBA" id="ARBA00023002"/>
    </source>
</evidence>
<reference evidence="5" key="1">
    <citation type="journal article" date="2023" name="Mol. Phylogenet. Evol.">
        <title>Genome-scale phylogeny and comparative genomics of the fungal order Sordariales.</title>
        <authorList>
            <person name="Hensen N."/>
            <person name="Bonometti L."/>
            <person name="Westerberg I."/>
            <person name="Brannstrom I.O."/>
            <person name="Guillou S."/>
            <person name="Cros-Aarteil S."/>
            <person name="Calhoun S."/>
            <person name="Haridas S."/>
            <person name="Kuo A."/>
            <person name="Mondo S."/>
            <person name="Pangilinan J."/>
            <person name="Riley R."/>
            <person name="LaButti K."/>
            <person name="Andreopoulos B."/>
            <person name="Lipzen A."/>
            <person name="Chen C."/>
            <person name="Yan M."/>
            <person name="Daum C."/>
            <person name="Ng V."/>
            <person name="Clum A."/>
            <person name="Steindorff A."/>
            <person name="Ohm R.A."/>
            <person name="Martin F."/>
            <person name="Silar P."/>
            <person name="Natvig D.O."/>
            <person name="Lalanne C."/>
            <person name="Gautier V."/>
            <person name="Ament-Velasquez S.L."/>
            <person name="Kruys A."/>
            <person name="Hutchinson M.I."/>
            <person name="Powell A.J."/>
            <person name="Barry K."/>
            <person name="Miller A.N."/>
            <person name="Grigoriev I.V."/>
            <person name="Debuchy R."/>
            <person name="Gladieux P."/>
            <person name="Hiltunen Thoren M."/>
            <person name="Johannesson H."/>
        </authorList>
    </citation>
    <scope>NUCLEOTIDE SEQUENCE</scope>
    <source>
        <strain evidence="5">PSN324</strain>
    </source>
</reference>
<keyword evidence="3" id="KW-0732">Signal</keyword>
<dbReference type="InterPro" id="IPR016169">
    <property type="entry name" value="FAD-bd_PCMH_sub2"/>
</dbReference>
<evidence type="ECO:0000313" key="5">
    <source>
        <dbReference type="EMBL" id="KAK4466106.1"/>
    </source>
</evidence>
<keyword evidence="6" id="KW-1185">Reference proteome</keyword>
<dbReference type="Gene3D" id="3.30.465.10">
    <property type="match status" value="2"/>
</dbReference>
<keyword evidence="2" id="KW-0560">Oxidoreductase</keyword>
<evidence type="ECO:0000256" key="1">
    <source>
        <dbReference type="ARBA" id="ARBA00005466"/>
    </source>
</evidence>
<evidence type="ECO:0000256" key="3">
    <source>
        <dbReference type="SAM" id="SignalP"/>
    </source>
</evidence>
<dbReference type="Proteomes" id="UP001321749">
    <property type="component" value="Unassembled WGS sequence"/>
</dbReference>
<dbReference type="InterPro" id="IPR050432">
    <property type="entry name" value="FAD-linked_Oxidoreductases_BP"/>
</dbReference>
<reference evidence="5" key="2">
    <citation type="submission" date="2023-06" db="EMBL/GenBank/DDBJ databases">
        <authorList>
            <consortium name="Lawrence Berkeley National Laboratory"/>
            <person name="Mondo S.J."/>
            <person name="Hensen N."/>
            <person name="Bonometti L."/>
            <person name="Westerberg I."/>
            <person name="Brannstrom I.O."/>
            <person name="Guillou S."/>
            <person name="Cros-Aarteil S."/>
            <person name="Calhoun S."/>
            <person name="Haridas S."/>
            <person name="Kuo A."/>
            <person name="Pangilinan J."/>
            <person name="Riley R."/>
            <person name="Labutti K."/>
            <person name="Andreopoulos B."/>
            <person name="Lipzen A."/>
            <person name="Chen C."/>
            <person name="Yanf M."/>
            <person name="Daum C."/>
            <person name="Ng V."/>
            <person name="Clum A."/>
            <person name="Steindorff A."/>
            <person name="Ohm R."/>
            <person name="Martin F."/>
            <person name="Silar P."/>
            <person name="Natvig D."/>
            <person name="Lalanne C."/>
            <person name="Gautier V."/>
            <person name="Ament-Velasquez S.L."/>
            <person name="Kruys A."/>
            <person name="Hutchinson M.I."/>
            <person name="Powell A.J."/>
            <person name="Barry K."/>
            <person name="Miller A.N."/>
            <person name="Grigoriev I.V."/>
            <person name="Debuchy R."/>
            <person name="Gladieux P."/>
            <person name="Thoren M.H."/>
            <person name="Johannesson H."/>
        </authorList>
    </citation>
    <scope>NUCLEOTIDE SEQUENCE</scope>
    <source>
        <strain evidence="5">PSN324</strain>
    </source>
</reference>
<dbReference type="InterPro" id="IPR012951">
    <property type="entry name" value="BBE"/>
</dbReference>
<dbReference type="PROSITE" id="PS51387">
    <property type="entry name" value="FAD_PCMH"/>
    <property type="match status" value="1"/>
</dbReference>
<evidence type="ECO:0000259" key="4">
    <source>
        <dbReference type="PROSITE" id="PS51387"/>
    </source>
</evidence>